<protein>
    <submittedName>
        <fullName evidence="3">Uncharacterized protein</fullName>
    </submittedName>
</protein>
<keyword evidence="5" id="KW-1185">Reference proteome</keyword>
<evidence type="ECO:0000256" key="1">
    <source>
        <dbReference type="SAM" id="MobiDB-lite"/>
    </source>
</evidence>
<evidence type="ECO:0000313" key="2">
    <source>
        <dbReference type="EMBL" id="NEC56994.1"/>
    </source>
</evidence>
<dbReference type="STRING" id="112413.SAMN05421854_1011223"/>
<proteinExistence type="predicted"/>
<accession>A0A1I5FNK5</accession>
<dbReference type="RefSeq" id="WP_067577414.1">
    <property type="nucleotide sequence ID" value="NZ_FOWC01000001.1"/>
</dbReference>
<dbReference type="Proteomes" id="UP000470404">
    <property type="component" value="Unassembled WGS sequence"/>
</dbReference>
<evidence type="ECO:0000313" key="5">
    <source>
        <dbReference type="Proteomes" id="UP000470404"/>
    </source>
</evidence>
<dbReference type="EMBL" id="FOWC01000001">
    <property type="protein sequence ID" value="SFO25345.1"/>
    <property type="molecule type" value="Genomic_DNA"/>
</dbReference>
<evidence type="ECO:0000313" key="4">
    <source>
        <dbReference type="Proteomes" id="UP000199137"/>
    </source>
</evidence>
<dbReference type="AlphaFoldDB" id="A0A1I5FNK5"/>
<evidence type="ECO:0000313" key="3">
    <source>
        <dbReference type="EMBL" id="SFO25345.1"/>
    </source>
</evidence>
<dbReference type="EMBL" id="JAAGNC010000081">
    <property type="protein sequence ID" value="NEC56994.1"/>
    <property type="molecule type" value="Genomic_DNA"/>
</dbReference>
<reference evidence="3 4" key="1">
    <citation type="submission" date="2016-10" db="EMBL/GenBank/DDBJ databases">
        <authorList>
            <person name="de Groot N.N."/>
        </authorList>
    </citation>
    <scope>NUCLEOTIDE SEQUENCE [LARGE SCALE GENOMIC DNA]</scope>
    <source>
        <strain evidence="3 4">DSM 44637</strain>
    </source>
</reference>
<gene>
    <name evidence="2" type="ORF">G3I59_15715</name>
    <name evidence="3" type="ORF">SAMN05421854_1011223</name>
</gene>
<dbReference type="OrthoDB" id="3556308at2"/>
<organism evidence="3 4">
    <name type="scientific">Amycolatopsis rubida</name>
    <dbReference type="NCBI Taxonomy" id="112413"/>
    <lineage>
        <taxon>Bacteria</taxon>
        <taxon>Bacillati</taxon>
        <taxon>Actinomycetota</taxon>
        <taxon>Actinomycetes</taxon>
        <taxon>Pseudonocardiales</taxon>
        <taxon>Pseudonocardiaceae</taxon>
        <taxon>Amycolatopsis</taxon>
    </lineage>
</organism>
<feature type="region of interest" description="Disordered" evidence="1">
    <location>
        <begin position="27"/>
        <end position="47"/>
    </location>
</feature>
<name>A0A1I5FNK5_9PSEU</name>
<reference evidence="2 5" key="2">
    <citation type="submission" date="2020-01" db="EMBL/GenBank/DDBJ databases">
        <title>Insect and environment-associated Actinomycetes.</title>
        <authorList>
            <person name="Currrie C."/>
            <person name="Chevrette M."/>
            <person name="Carlson C."/>
            <person name="Stubbendieck R."/>
            <person name="Wendt-Pienkowski E."/>
        </authorList>
    </citation>
    <scope>NUCLEOTIDE SEQUENCE [LARGE SCALE GENOMIC DNA]</scope>
    <source>
        <strain evidence="2 5">SID8386</strain>
    </source>
</reference>
<dbReference type="Proteomes" id="UP000199137">
    <property type="component" value="Unassembled WGS sequence"/>
</dbReference>
<sequence>MPVYDPDSMAIAARNVEKLKDEFEKSKKHLTGVDDEPESPFGTMGGSKDVHGAVGTFKQGVHSEFDAAGKLMEATSFILKKAAGLIQETDQVHKTDLTVHEDR</sequence>